<evidence type="ECO:0000256" key="2">
    <source>
        <dbReference type="ARBA" id="ARBA00010596"/>
    </source>
</evidence>
<feature type="transmembrane region" description="Helical" evidence="6">
    <location>
        <begin position="226"/>
        <end position="246"/>
    </location>
</feature>
<dbReference type="GO" id="GO:0005802">
    <property type="term" value="C:trans-Golgi network"/>
    <property type="evidence" value="ECO:0007669"/>
    <property type="project" value="TreeGrafter"/>
</dbReference>
<comment type="similarity">
    <text evidence="2 6">Belongs to the YIP1 family.</text>
</comment>
<feature type="transmembrane region" description="Helical" evidence="6">
    <location>
        <begin position="289"/>
        <end position="309"/>
    </location>
</feature>
<feature type="domain" description="Yip1" evidence="7">
    <location>
        <begin position="169"/>
        <end position="306"/>
    </location>
</feature>
<protein>
    <recommendedName>
        <fullName evidence="6">Protein YIP</fullName>
    </recommendedName>
</protein>
<reference evidence="8 9" key="1">
    <citation type="submission" date="2018-06" db="EMBL/GenBank/DDBJ databases">
        <title>Whole genome sequencing of Candida tropicalis (genome annotated by CSBL at Korea University).</title>
        <authorList>
            <person name="Ahn J."/>
        </authorList>
    </citation>
    <scope>NUCLEOTIDE SEQUENCE [LARGE SCALE GENOMIC DNA]</scope>
    <source>
        <strain evidence="8 9">ATCC 20962</strain>
    </source>
</reference>
<dbReference type="AlphaFoldDB" id="A0A367YFX4"/>
<evidence type="ECO:0000259" key="7">
    <source>
        <dbReference type="Pfam" id="PF04893"/>
    </source>
</evidence>
<proteinExistence type="inferred from homology"/>
<organism evidence="8 9">
    <name type="scientific">Candida viswanathii</name>
    <dbReference type="NCBI Taxonomy" id="5486"/>
    <lineage>
        <taxon>Eukaryota</taxon>
        <taxon>Fungi</taxon>
        <taxon>Dikarya</taxon>
        <taxon>Ascomycota</taxon>
        <taxon>Saccharomycotina</taxon>
        <taxon>Pichiomycetes</taxon>
        <taxon>Debaryomycetaceae</taxon>
        <taxon>Candida/Lodderomyces clade</taxon>
        <taxon>Candida</taxon>
    </lineage>
</organism>
<dbReference type="InterPro" id="IPR045231">
    <property type="entry name" value="Yip1/4-like"/>
</dbReference>
<dbReference type="STRING" id="5486.A0A367YFX4"/>
<evidence type="ECO:0000256" key="3">
    <source>
        <dbReference type="ARBA" id="ARBA00022692"/>
    </source>
</evidence>
<gene>
    <name evidence="8" type="ORF">Cantr_00426</name>
</gene>
<keyword evidence="9" id="KW-1185">Reference proteome</keyword>
<dbReference type="EMBL" id="QLNQ01000022">
    <property type="protein sequence ID" value="RCK64677.1"/>
    <property type="molecule type" value="Genomic_DNA"/>
</dbReference>
<keyword evidence="5 6" id="KW-0472">Membrane</keyword>
<dbReference type="PANTHER" id="PTHR21236:SF1">
    <property type="entry name" value="PROTEIN YIPF6"/>
    <property type="match status" value="1"/>
</dbReference>
<evidence type="ECO:0000256" key="4">
    <source>
        <dbReference type="ARBA" id="ARBA00022989"/>
    </source>
</evidence>
<feature type="transmembrane region" description="Helical" evidence="6">
    <location>
        <begin position="258"/>
        <end position="277"/>
    </location>
</feature>
<evidence type="ECO:0000256" key="6">
    <source>
        <dbReference type="RuleBase" id="RU361264"/>
    </source>
</evidence>
<dbReference type="Pfam" id="PF04893">
    <property type="entry name" value="Yip1"/>
    <property type="match status" value="1"/>
</dbReference>
<feature type="transmembrane region" description="Helical" evidence="6">
    <location>
        <begin position="201"/>
        <end position="220"/>
    </location>
</feature>
<comment type="subcellular location">
    <subcellularLocation>
        <location evidence="6">Golgi apparatus membrane</location>
        <topology evidence="6">Multi-pass membrane protein</topology>
    </subcellularLocation>
    <subcellularLocation>
        <location evidence="1">Membrane</location>
        <topology evidence="1">Multi-pass membrane protein</topology>
    </subcellularLocation>
</comment>
<dbReference type="OrthoDB" id="411251at2759"/>
<accession>A0A367YFX4</accession>
<dbReference type="GO" id="GO:0000139">
    <property type="term" value="C:Golgi membrane"/>
    <property type="evidence" value="ECO:0007669"/>
    <property type="project" value="UniProtKB-SubCell"/>
</dbReference>
<evidence type="ECO:0000313" key="8">
    <source>
        <dbReference type="EMBL" id="RCK64677.1"/>
    </source>
</evidence>
<sequence length="310" mass="34376">MSNNWNNVTPDVDDFIIADDENQNTTRSSNTNTNNNAFSSPFSAFNFVPKVDLSTAFGPFSGTNGNSSSSNPNVKIKERQYTGGDTLDEPVWETLKRDLVQIGKRLAIVVWPNSLAHLAKQQQSRFLNFAHSNGINIPESLGNVMSVQQGEAEEEENETGISGNQLINQDNLDWDLWGPLIFSLVFSIVLSFTNKTQTTEVFSGSFAFIWIFYFVIGLNVQLLGGTISFLSAISAIGYSMFPIVIGELISTLVIKWRWLRIIVMVVLNAWSIYAGVMSVKCSGVFPGRVLLAMYPVALFYSVLSWLVIIS</sequence>
<evidence type="ECO:0000256" key="5">
    <source>
        <dbReference type="ARBA" id="ARBA00023136"/>
    </source>
</evidence>
<evidence type="ECO:0000256" key="1">
    <source>
        <dbReference type="ARBA" id="ARBA00004141"/>
    </source>
</evidence>
<comment type="caution">
    <text evidence="8">The sequence shown here is derived from an EMBL/GenBank/DDBJ whole genome shotgun (WGS) entry which is preliminary data.</text>
</comment>
<name>A0A367YFX4_9ASCO</name>
<dbReference type="InterPro" id="IPR006977">
    <property type="entry name" value="Yip1_dom"/>
</dbReference>
<evidence type="ECO:0000313" key="9">
    <source>
        <dbReference type="Proteomes" id="UP000253472"/>
    </source>
</evidence>
<keyword evidence="4 6" id="KW-1133">Transmembrane helix</keyword>
<dbReference type="PANTHER" id="PTHR21236">
    <property type="entry name" value="GOLGI MEMBRANE PROTEIN YIP1"/>
    <property type="match status" value="1"/>
</dbReference>
<dbReference type="GO" id="GO:0006888">
    <property type="term" value="P:endoplasmic reticulum to Golgi vesicle-mediated transport"/>
    <property type="evidence" value="ECO:0007669"/>
    <property type="project" value="InterPro"/>
</dbReference>
<feature type="transmembrane region" description="Helical" evidence="6">
    <location>
        <begin position="176"/>
        <end position="194"/>
    </location>
</feature>
<dbReference type="Proteomes" id="UP000253472">
    <property type="component" value="Unassembled WGS sequence"/>
</dbReference>
<keyword evidence="3 6" id="KW-0812">Transmembrane</keyword>